<feature type="region of interest" description="Disordered" evidence="1">
    <location>
        <begin position="62"/>
        <end position="85"/>
    </location>
</feature>
<reference evidence="2" key="1">
    <citation type="submission" date="2020-01" db="EMBL/GenBank/DDBJ databases">
        <title>Genome Sequencing of Three Apophysomyces-Like Fungal Strains Confirms a Novel Fungal Genus in the Mucoromycota with divergent Burkholderia-like Endosymbiotic Bacteria.</title>
        <authorList>
            <person name="Stajich J.E."/>
            <person name="Macias A.M."/>
            <person name="Carter-House D."/>
            <person name="Lovett B."/>
            <person name="Kasson L.R."/>
            <person name="Berry K."/>
            <person name="Grigoriev I."/>
            <person name="Chang Y."/>
            <person name="Spatafora J."/>
            <person name="Kasson M.T."/>
        </authorList>
    </citation>
    <scope>NUCLEOTIDE SEQUENCE</scope>
    <source>
        <strain evidence="2">NRRL A-21654</strain>
    </source>
</reference>
<feature type="region of interest" description="Disordered" evidence="1">
    <location>
        <begin position="362"/>
        <end position="395"/>
    </location>
</feature>
<evidence type="ECO:0000256" key="1">
    <source>
        <dbReference type="SAM" id="MobiDB-lite"/>
    </source>
</evidence>
<gene>
    <name evidence="2" type="ORF">EC973_002156</name>
</gene>
<name>A0A8H7BH09_9FUNG</name>
<feature type="compositionally biased region" description="Basic and acidic residues" evidence="1">
    <location>
        <begin position="319"/>
        <end position="328"/>
    </location>
</feature>
<feature type="compositionally biased region" description="Low complexity" evidence="1">
    <location>
        <begin position="301"/>
        <end position="316"/>
    </location>
</feature>
<feature type="compositionally biased region" description="Acidic residues" evidence="1">
    <location>
        <begin position="113"/>
        <end position="126"/>
    </location>
</feature>
<dbReference type="Proteomes" id="UP000605846">
    <property type="component" value="Unassembled WGS sequence"/>
</dbReference>
<proteinExistence type="predicted"/>
<keyword evidence="3" id="KW-1185">Reference proteome</keyword>
<feature type="compositionally biased region" description="Basic and acidic residues" evidence="1">
    <location>
        <begin position="534"/>
        <end position="543"/>
    </location>
</feature>
<dbReference type="AlphaFoldDB" id="A0A8H7BH09"/>
<dbReference type="OrthoDB" id="10539795at2759"/>
<feature type="region of interest" description="Disordered" evidence="1">
    <location>
        <begin position="264"/>
        <end position="338"/>
    </location>
</feature>
<feature type="region of interest" description="Disordered" evidence="1">
    <location>
        <begin position="98"/>
        <end position="126"/>
    </location>
</feature>
<organism evidence="2 3">
    <name type="scientific">Apophysomyces ossiformis</name>
    <dbReference type="NCBI Taxonomy" id="679940"/>
    <lineage>
        <taxon>Eukaryota</taxon>
        <taxon>Fungi</taxon>
        <taxon>Fungi incertae sedis</taxon>
        <taxon>Mucoromycota</taxon>
        <taxon>Mucoromycotina</taxon>
        <taxon>Mucoromycetes</taxon>
        <taxon>Mucorales</taxon>
        <taxon>Mucorineae</taxon>
        <taxon>Mucoraceae</taxon>
        <taxon>Apophysomyces</taxon>
    </lineage>
</organism>
<comment type="caution">
    <text evidence="2">The sequence shown here is derived from an EMBL/GenBank/DDBJ whole genome shotgun (WGS) entry which is preliminary data.</text>
</comment>
<feature type="region of interest" description="Disordered" evidence="1">
    <location>
        <begin position="131"/>
        <end position="150"/>
    </location>
</feature>
<feature type="region of interest" description="Disordered" evidence="1">
    <location>
        <begin position="17"/>
        <end position="38"/>
    </location>
</feature>
<evidence type="ECO:0000313" key="2">
    <source>
        <dbReference type="EMBL" id="KAF7723263.1"/>
    </source>
</evidence>
<feature type="region of interest" description="Disordered" evidence="1">
    <location>
        <begin position="187"/>
        <end position="206"/>
    </location>
</feature>
<protein>
    <submittedName>
        <fullName evidence="2">Uncharacterized protein</fullName>
    </submittedName>
</protein>
<sequence length="554" mass="61630">MGFLRFAKKQRKTIAPEHVSVPGLDPEPVDQKPSCPIADTFITPRKSISFFDDIMKELSEPLAASVPANDPPTNAASHELTSRPPSMIRSASASVIKTPLPAQPPSSHHQADSSDEGDSEDEEEDVYDRFEELPVIQRPPSITSSSSSTKLVVPKPMLSNKVVLDRMKERHRLDCRRSMYTNQTPTISRQHSFPSMPTLVRSSSGLPNIRSRDYSVPMTGYLPMNRFSSHENMVRSVSAYASPSPFMLQDQQWAIQPPRIVAAPQVQPPSPLQAQKIVPPTPPPETNLRLGPTLSAPQPILHSSSTSSTTNNSHLSETPVERVPKRNTSENPRLPPKLQQELQWMKLRRAQYSVPNLAALQEEEGNREGKHPSKTCRSLPSVREGDSSTNDDESIESVKQRIATSVGCDTPHAPSYIHACPKPQQLNPTDNGCHHPTPPTCQCHHPASYSPPVTCSHAIPARASPGALTKSTSWSSIAKSTNNVARCRKHQPHHQHHHHHHYYYHYHYSLPPCQHHHHQPQQALCQHQQQQEQHPAHQQEDARAGLSGNDFVTA</sequence>
<accession>A0A8H7BH09</accession>
<dbReference type="EMBL" id="JABAYA010000158">
    <property type="protein sequence ID" value="KAF7723263.1"/>
    <property type="molecule type" value="Genomic_DNA"/>
</dbReference>
<evidence type="ECO:0000313" key="3">
    <source>
        <dbReference type="Proteomes" id="UP000605846"/>
    </source>
</evidence>
<feature type="region of interest" description="Disordered" evidence="1">
    <location>
        <begin position="519"/>
        <end position="554"/>
    </location>
</feature>
<feature type="compositionally biased region" description="Low complexity" evidence="1">
    <location>
        <begin position="520"/>
        <end position="533"/>
    </location>
</feature>